<accession>A0A9D1I8N7</accession>
<evidence type="ECO:0000256" key="3">
    <source>
        <dbReference type="SAM" id="SignalP"/>
    </source>
</evidence>
<name>A0A9D1I8N7_9CLOT</name>
<feature type="region of interest" description="Disordered" evidence="1">
    <location>
        <begin position="281"/>
        <end position="330"/>
    </location>
</feature>
<evidence type="ECO:0000256" key="2">
    <source>
        <dbReference type="SAM" id="Phobius"/>
    </source>
</evidence>
<dbReference type="EMBL" id="DVMM01000062">
    <property type="protein sequence ID" value="HIU29268.1"/>
    <property type="molecule type" value="Genomic_DNA"/>
</dbReference>
<comment type="caution">
    <text evidence="4">The sequence shown here is derived from an EMBL/GenBank/DDBJ whole genome shotgun (WGS) entry which is preliminary data.</text>
</comment>
<dbReference type="AlphaFoldDB" id="A0A9D1I8N7"/>
<feature type="signal peptide" evidence="3">
    <location>
        <begin position="1"/>
        <end position="24"/>
    </location>
</feature>
<keyword evidence="3" id="KW-0732">Signal</keyword>
<evidence type="ECO:0000313" key="4">
    <source>
        <dbReference type="EMBL" id="HIU29268.1"/>
    </source>
</evidence>
<evidence type="ECO:0000313" key="5">
    <source>
        <dbReference type="Proteomes" id="UP000824089"/>
    </source>
</evidence>
<keyword evidence="2" id="KW-0472">Membrane</keyword>
<reference evidence="4" key="1">
    <citation type="submission" date="2020-10" db="EMBL/GenBank/DDBJ databases">
        <authorList>
            <person name="Gilroy R."/>
        </authorList>
    </citation>
    <scope>NUCLEOTIDE SEQUENCE</scope>
    <source>
        <strain evidence="4">CHK195-4489</strain>
    </source>
</reference>
<organism evidence="4 5">
    <name type="scientific">Candidatus Egerieisoma faecipullorum</name>
    <dbReference type="NCBI Taxonomy" id="2840963"/>
    <lineage>
        <taxon>Bacteria</taxon>
        <taxon>Bacillati</taxon>
        <taxon>Bacillota</taxon>
        <taxon>Clostridia</taxon>
        <taxon>Eubacteriales</taxon>
        <taxon>Clostridiaceae</taxon>
        <taxon>Clostridiaceae incertae sedis</taxon>
        <taxon>Candidatus Egerieisoma</taxon>
    </lineage>
</organism>
<proteinExistence type="predicted"/>
<keyword evidence="2" id="KW-0812">Transmembrane</keyword>
<feature type="chain" id="PRO_5039489471" evidence="3">
    <location>
        <begin position="25"/>
        <end position="365"/>
    </location>
</feature>
<dbReference type="Proteomes" id="UP000824089">
    <property type="component" value="Unassembled WGS sequence"/>
</dbReference>
<feature type="compositionally biased region" description="Low complexity" evidence="1">
    <location>
        <begin position="282"/>
        <end position="328"/>
    </location>
</feature>
<evidence type="ECO:0000256" key="1">
    <source>
        <dbReference type="SAM" id="MobiDB-lite"/>
    </source>
</evidence>
<protein>
    <submittedName>
        <fullName evidence="4">Uncharacterized protein</fullName>
    </submittedName>
</protein>
<gene>
    <name evidence="4" type="ORF">IAD50_03105</name>
</gene>
<keyword evidence="2" id="KW-1133">Transmembrane helix</keyword>
<reference evidence="4" key="2">
    <citation type="journal article" date="2021" name="PeerJ">
        <title>Extensive microbial diversity within the chicken gut microbiome revealed by metagenomics and culture.</title>
        <authorList>
            <person name="Gilroy R."/>
            <person name="Ravi A."/>
            <person name="Getino M."/>
            <person name="Pursley I."/>
            <person name="Horton D.L."/>
            <person name="Alikhan N.F."/>
            <person name="Baker D."/>
            <person name="Gharbi K."/>
            <person name="Hall N."/>
            <person name="Watson M."/>
            <person name="Adriaenssens E.M."/>
            <person name="Foster-Nyarko E."/>
            <person name="Jarju S."/>
            <person name="Secka A."/>
            <person name="Antonio M."/>
            <person name="Oren A."/>
            <person name="Chaudhuri R.R."/>
            <person name="La Ragione R."/>
            <person name="Hildebrand F."/>
            <person name="Pallen M.J."/>
        </authorList>
    </citation>
    <scope>NUCLEOTIDE SEQUENCE</scope>
    <source>
        <strain evidence="4">CHK195-4489</strain>
    </source>
</reference>
<sequence>MKKMTFLFAALLLAALISTGTVFAETVQTGGIEEDEAGTDLLETADFASWWEPKAANANSYGRIEEDEEGKYIEVGGLYAILSYDEITSPSEFTADLRTNSLSTNIGVCFRTGNIFALYEWDFHVEKGGQGEMSSIGATGIVLSPIEGGIRLSIKTQDSDSTWGISSVYHDFMIEGIDWQKFVPIRIKDDGQKAEVYVNDALLATVEMADAGEYEEDFDTEIFEYLDFTYYKTATVKDAQGNEVFKTDKARLVAENFFAGVAVRDVSADFRNVSLSFTASDATEAPQTTPAETAEATSEATPETPSESSKPATPRRTAAAATGTATGADESDHTGLIIGIAAGAAVIVVLVVVIAVVRKKGKSKS</sequence>
<feature type="transmembrane region" description="Helical" evidence="2">
    <location>
        <begin position="336"/>
        <end position="357"/>
    </location>
</feature>